<evidence type="ECO:0000313" key="1">
    <source>
        <dbReference type="EMBL" id="JAH27877.1"/>
    </source>
</evidence>
<reference evidence="1" key="2">
    <citation type="journal article" date="2015" name="Fish Shellfish Immunol.">
        <title>Early steps in the European eel (Anguilla anguilla)-Vibrio vulnificus interaction in the gills: Role of the RtxA13 toxin.</title>
        <authorList>
            <person name="Callol A."/>
            <person name="Pajuelo D."/>
            <person name="Ebbesson L."/>
            <person name="Teles M."/>
            <person name="MacKenzie S."/>
            <person name="Amaro C."/>
        </authorList>
    </citation>
    <scope>NUCLEOTIDE SEQUENCE</scope>
</reference>
<dbReference type="EMBL" id="GBXM01050381">
    <property type="protein sequence ID" value="JAH58196.1"/>
    <property type="molecule type" value="Transcribed_RNA"/>
</dbReference>
<name>A0A0E9RGG2_ANGAN</name>
<sequence length="46" mass="5472">MHPWYTINTPECLAKLRVSFKFVQSVQERKLNSVIIFIEQYSKVIS</sequence>
<reference evidence="1" key="1">
    <citation type="submission" date="2014-11" db="EMBL/GenBank/DDBJ databases">
        <authorList>
            <person name="Amaro Gonzalez C."/>
        </authorList>
    </citation>
    <scope>NUCLEOTIDE SEQUENCE</scope>
</reference>
<proteinExistence type="predicted"/>
<accession>A0A0E9RGG2</accession>
<dbReference type="EMBL" id="GBXM01080700">
    <property type="protein sequence ID" value="JAH27877.1"/>
    <property type="molecule type" value="Transcribed_RNA"/>
</dbReference>
<protein>
    <submittedName>
        <fullName evidence="1">Uncharacterized protein</fullName>
    </submittedName>
</protein>
<dbReference type="AlphaFoldDB" id="A0A0E9RGG2"/>
<organism evidence="1">
    <name type="scientific">Anguilla anguilla</name>
    <name type="common">European freshwater eel</name>
    <name type="synonym">Muraena anguilla</name>
    <dbReference type="NCBI Taxonomy" id="7936"/>
    <lineage>
        <taxon>Eukaryota</taxon>
        <taxon>Metazoa</taxon>
        <taxon>Chordata</taxon>
        <taxon>Craniata</taxon>
        <taxon>Vertebrata</taxon>
        <taxon>Euteleostomi</taxon>
        <taxon>Actinopterygii</taxon>
        <taxon>Neopterygii</taxon>
        <taxon>Teleostei</taxon>
        <taxon>Anguilliformes</taxon>
        <taxon>Anguillidae</taxon>
        <taxon>Anguilla</taxon>
    </lineage>
</organism>